<comment type="caution">
    <text evidence="5">The sequence shown here is derived from an EMBL/GenBank/DDBJ whole genome shotgun (WGS) entry which is preliminary data.</text>
</comment>
<dbReference type="Pfam" id="PF16488">
    <property type="entry name" value="ArgoL2"/>
    <property type="match status" value="1"/>
</dbReference>
<accession>A0AA41SA11</accession>
<dbReference type="SMART" id="SM00949">
    <property type="entry name" value="PAZ"/>
    <property type="match status" value="1"/>
</dbReference>
<dbReference type="PROSITE" id="PS50822">
    <property type="entry name" value="PIWI"/>
    <property type="match status" value="1"/>
</dbReference>
<dbReference type="InterPro" id="IPR032472">
    <property type="entry name" value="ArgoL2"/>
</dbReference>
<name>A0AA41SA11_PAPNU</name>
<evidence type="ECO:0000259" key="3">
    <source>
        <dbReference type="PROSITE" id="PS50821"/>
    </source>
</evidence>
<dbReference type="InterPro" id="IPR045246">
    <property type="entry name" value="Piwi_ago-like"/>
</dbReference>
<dbReference type="PANTHER" id="PTHR22891">
    <property type="entry name" value="EUKARYOTIC TRANSLATION INITIATION FACTOR 2C"/>
    <property type="match status" value="1"/>
</dbReference>
<evidence type="ECO:0000313" key="5">
    <source>
        <dbReference type="EMBL" id="MCL7032892.1"/>
    </source>
</evidence>
<dbReference type="Gene3D" id="3.40.50.2300">
    <property type="match status" value="1"/>
</dbReference>
<protein>
    <submittedName>
        <fullName evidence="5">Uncharacterized protein</fullName>
    </submittedName>
</protein>
<dbReference type="FunFam" id="3.30.420.10:FF:000013">
    <property type="entry name" value="protein argonaute 10-like"/>
    <property type="match status" value="1"/>
</dbReference>
<dbReference type="Pfam" id="PF08699">
    <property type="entry name" value="ArgoL1"/>
    <property type="match status" value="1"/>
</dbReference>
<feature type="domain" description="Piwi" evidence="4">
    <location>
        <begin position="346"/>
        <end position="646"/>
    </location>
</feature>
<dbReference type="InterPro" id="IPR014811">
    <property type="entry name" value="ArgoL1"/>
</dbReference>
<feature type="non-terminal residue" evidence="5">
    <location>
        <position position="1"/>
    </location>
</feature>
<evidence type="ECO:0000256" key="1">
    <source>
        <dbReference type="ARBA" id="ARBA00008201"/>
    </source>
</evidence>
<keyword evidence="6" id="KW-1185">Reference proteome</keyword>
<evidence type="ECO:0000259" key="4">
    <source>
        <dbReference type="PROSITE" id="PS50822"/>
    </source>
</evidence>
<gene>
    <name evidence="5" type="ORF">MKW94_026902</name>
</gene>
<dbReference type="InterPro" id="IPR003100">
    <property type="entry name" value="PAZ_dom"/>
</dbReference>
<dbReference type="AlphaFoldDB" id="A0AA41SA11"/>
<feature type="domain" description="PAZ" evidence="3">
    <location>
        <begin position="56"/>
        <end position="166"/>
    </location>
</feature>
<dbReference type="GO" id="GO:0003723">
    <property type="term" value="F:RNA binding"/>
    <property type="evidence" value="ECO:0007669"/>
    <property type="project" value="InterPro"/>
</dbReference>
<dbReference type="SMART" id="SM00950">
    <property type="entry name" value="Piwi"/>
    <property type="match status" value="1"/>
</dbReference>
<dbReference type="GO" id="GO:0031047">
    <property type="term" value="P:regulatory ncRNA-mediated gene silencing"/>
    <property type="evidence" value="ECO:0007669"/>
    <property type="project" value="UniProtKB-KW"/>
</dbReference>
<evidence type="ECO:0000256" key="2">
    <source>
        <dbReference type="ARBA" id="ARBA00023158"/>
    </source>
</evidence>
<sequence length="646" mass="73271">YTVVGRSFFSPKLGNKGDIGDGLECWKGYYQSIRPTQMGLSLNLDVSATSFYQSTNVVDYVMKLLNLRDTNRPLSDVDRIKIKRSLRGVRVELTHRKCNRQKICGITTQPTNQLMFPVEDGTNESVVRYFKQKYGIQLKCLQWPCLQAGSDARPMYLPMEVCTIVEGQKYSKKLNERQVTGLLRAACQRPRDRENNITKIVTENRYKEDEYAKEFGITVSESLTSITDARVLEPPMLKYHQNGQEPSIRPRTGQWNMINARMVNGGKVDHWACLNLSQRTSFETAKYFFQQLVGMCRNKGVDIEPEPLLPMRSGRSNQIERALVDLHKEATSALESMAGQGKRLQLLLIILPDQTGSYGTIKRVCETELGIVTQCCQPKHALKVNPQYLENVSLKINVKVGGRNNVLEDVLRKRLPWVSDRPTIIFGADVTHPAAGEDSSPSIAAVVASMDWPEVSKYRCLVSAQLHRQELISDLYKLEEVNKRLVHGGMIRELLIAFLRSTGRKPERIIFYRDGVSEGQFAQVLLHEIDAIHRACASLEEGYLPPITFIVVQKRHHTRLFPNNHTDRNATDRSGNILPGTVVDSKICHPTEFDFYLCSHAGIQGTSRPTHYHVLYDENKFTANGLQVLTNNLCYTYARCTRSVSV</sequence>
<organism evidence="5 6">
    <name type="scientific">Papaver nudicaule</name>
    <name type="common">Iceland poppy</name>
    <dbReference type="NCBI Taxonomy" id="74823"/>
    <lineage>
        <taxon>Eukaryota</taxon>
        <taxon>Viridiplantae</taxon>
        <taxon>Streptophyta</taxon>
        <taxon>Embryophyta</taxon>
        <taxon>Tracheophyta</taxon>
        <taxon>Spermatophyta</taxon>
        <taxon>Magnoliopsida</taxon>
        <taxon>Ranunculales</taxon>
        <taxon>Papaveraceae</taxon>
        <taxon>Papaveroideae</taxon>
        <taxon>Papaver</taxon>
    </lineage>
</organism>
<dbReference type="InterPro" id="IPR012337">
    <property type="entry name" value="RNaseH-like_sf"/>
</dbReference>
<dbReference type="InterPro" id="IPR003165">
    <property type="entry name" value="Piwi"/>
</dbReference>
<proteinExistence type="inferred from homology"/>
<comment type="similarity">
    <text evidence="1">Belongs to the argonaute family. Ago subfamily.</text>
</comment>
<dbReference type="InterPro" id="IPR036085">
    <property type="entry name" value="PAZ_dom_sf"/>
</dbReference>
<evidence type="ECO:0000313" key="6">
    <source>
        <dbReference type="Proteomes" id="UP001177140"/>
    </source>
</evidence>
<dbReference type="Gene3D" id="2.170.260.10">
    <property type="entry name" value="paz domain"/>
    <property type="match status" value="1"/>
</dbReference>
<dbReference type="InterPro" id="IPR032473">
    <property type="entry name" value="Argonaute_Mid_dom"/>
</dbReference>
<dbReference type="Pfam" id="PF16487">
    <property type="entry name" value="ArgoMid"/>
    <property type="match status" value="1"/>
</dbReference>
<dbReference type="CDD" id="cd02846">
    <property type="entry name" value="PAZ_argonaute_like"/>
    <property type="match status" value="1"/>
</dbReference>
<reference evidence="5" key="1">
    <citation type="submission" date="2022-03" db="EMBL/GenBank/DDBJ databases">
        <title>A functionally conserved STORR gene fusion in Papaver species that diverged 16.8 million years ago.</title>
        <authorList>
            <person name="Catania T."/>
        </authorList>
    </citation>
    <scope>NUCLEOTIDE SEQUENCE</scope>
    <source>
        <strain evidence="5">S-191538</strain>
    </source>
</reference>
<dbReference type="PROSITE" id="PS50821">
    <property type="entry name" value="PAZ"/>
    <property type="match status" value="1"/>
</dbReference>
<keyword evidence="2" id="KW-0943">RNA-mediated gene silencing</keyword>
<dbReference type="Pfam" id="PF02171">
    <property type="entry name" value="Piwi"/>
    <property type="match status" value="1"/>
</dbReference>
<dbReference type="SMART" id="SM01163">
    <property type="entry name" value="DUF1785"/>
    <property type="match status" value="1"/>
</dbReference>
<dbReference type="InterPro" id="IPR036397">
    <property type="entry name" value="RNaseH_sf"/>
</dbReference>
<dbReference type="FunFam" id="3.40.50.2300:FF:000110">
    <property type="entry name" value="Argonaute 10"/>
    <property type="match status" value="1"/>
</dbReference>
<dbReference type="SUPFAM" id="SSF101690">
    <property type="entry name" value="PAZ domain"/>
    <property type="match status" value="1"/>
</dbReference>
<feature type="non-terminal residue" evidence="5">
    <location>
        <position position="646"/>
    </location>
</feature>
<dbReference type="EMBL" id="JAJJMA010128118">
    <property type="protein sequence ID" value="MCL7032892.1"/>
    <property type="molecule type" value="Genomic_DNA"/>
</dbReference>
<dbReference type="Proteomes" id="UP001177140">
    <property type="component" value="Unassembled WGS sequence"/>
</dbReference>
<dbReference type="SUPFAM" id="SSF53098">
    <property type="entry name" value="Ribonuclease H-like"/>
    <property type="match status" value="1"/>
</dbReference>
<dbReference type="Gene3D" id="3.30.420.10">
    <property type="entry name" value="Ribonuclease H-like superfamily/Ribonuclease H"/>
    <property type="match status" value="1"/>
</dbReference>
<dbReference type="CDD" id="cd04657">
    <property type="entry name" value="Piwi_ago-like"/>
    <property type="match status" value="1"/>
</dbReference>
<dbReference type="Pfam" id="PF02170">
    <property type="entry name" value="PAZ"/>
    <property type="match status" value="1"/>
</dbReference>